<dbReference type="Gene3D" id="1.20.5.340">
    <property type="match status" value="1"/>
</dbReference>
<dbReference type="Proteomes" id="UP001231518">
    <property type="component" value="Chromosome 20"/>
</dbReference>
<dbReference type="EMBL" id="JARGEI010000011">
    <property type="protein sequence ID" value="KAJ8723818.1"/>
    <property type="molecule type" value="Genomic_DNA"/>
</dbReference>
<evidence type="ECO:0008006" key="4">
    <source>
        <dbReference type="Google" id="ProtNLM"/>
    </source>
</evidence>
<dbReference type="InterPro" id="IPR013083">
    <property type="entry name" value="Znf_RING/FYVE/PHD"/>
</dbReference>
<evidence type="ECO:0000256" key="1">
    <source>
        <dbReference type="SAM" id="Coils"/>
    </source>
</evidence>
<organism evidence="2 3">
    <name type="scientific">Mythimna separata</name>
    <name type="common">Oriental armyworm</name>
    <name type="synonym">Pseudaletia separata</name>
    <dbReference type="NCBI Taxonomy" id="271217"/>
    <lineage>
        <taxon>Eukaryota</taxon>
        <taxon>Metazoa</taxon>
        <taxon>Ecdysozoa</taxon>
        <taxon>Arthropoda</taxon>
        <taxon>Hexapoda</taxon>
        <taxon>Insecta</taxon>
        <taxon>Pterygota</taxon>
        <taxon>Neoptera</taxon>
        <taxon>Endopterygota</taxon>
        <taxon>Lepidoptera</taxon>
        <taxon>Glossata</taxon>
        <taxon>Ditrysia</taxon>
        <taxon>Noctuoidea</taxon>
        <taxon>Noctuidae</taxon>
        <taxon>Noctuinae</taxon>
        <taxon>Hadenini</taxon>
        <taxon>Mythimna</taxon>
    </lineage>
</organism>
<protein>
    <recommendedName>
        <fullName evidence="4">PHD-type domain-containing protein</fullName>
    </recommendedName>
</protein>
<gene>
    <name evidence="2" type="ORF">PYW07_007798</name>
</gene>
<sequence length="308" mass="34278">MVGPGELSIKCCVCDDTYHLNCLSVTKQQFSRLTRDQKVQWKCHPCSNITRRGRPTSASLNRSVYTPSNCEDSMNMSCENIEQEVLPLSCASSSTSAIVAGASSSCTTDVNVKMISQELNNTLKGWRADMDHAMTKFTNDIKGTLGSWREDMENSMSKFNDSIKSTIADFKLELNTLRCEHEKLKECFHTATQNVSELNASVQFLSAEQEDLKKRVGSIACDSSDQSQTLINGLERKIDSLEQQARQCNVEVSNVPERRGENLLHMMELLGIALNFPILQTGPPLDVLAPACNTDYGAPCHRYLSVNY</sequence>
<accession>A0AAD7YR27</accession>
<keyword evidence="3" id="KW-1185">Reference proteome</keyword>
<comment type="caution">
    <text evidence="2">The sequence shown here is derived from an EMBL/GenBank/DDBJ whole genome shotgun (WGS) entry which is preliminary data.</text>
</comment>
<reference evidence="2" key="1">
    <citation type="submission" date="2023-03" db="EMBL/GenBank/DDBJ databases">
        <title>Chromosome-level genomes of two armyworms, Mythimna separata and Mythimna loreyi, provide insights into the biosynthesis and reception of sex pheromones.</title>
        <authorList>
            <person name="Zhao H."/>
        </authorList>
    </citation>
    <scope>NUCLEOTIDE SEQUENCE</scope>
    <source>
        <strain evidence="2">BeijingLab</strain>
        <tissue evidence="2">Pupa</tissue>
    </source>
</reference>
<dbReference type="Gene3D" id="3.30.40.10">
    <property type="entry name" value="Zinc/RING finger domain, C3HC4 (zinc finger)"/>
    <property type="match status" value="1"/>
</dbReference>
<dbReference type="SUPFAM" id="SSF57903">
    <property type="entry name" value="FYVE/PHD zinc finger"/>
    <property type="match status" value="1"/>
</dbReference>
<proteinExistence type="predicted"/>
<dbReference type="AlphaFoldDB" id="A0AAD7YR27"/>
<dbReference type="InterPro" id="IPR011011">
    <property type="entry name" value="Znf_FYVE_PHD"/>
</dbReference>
<evidence type="ECO:0000313" key="2">
    <source>
        <dbReference type="EMBL" id="KAJ8723818.1"/>
    </source>
</evidence>
<name>A0AAD7YR27_MYTSE</name>
<feature type="coiled-coil region" evidence="1">
    <location>
        <begin position="167"/>
        <end position="251"/>
    </location>
</feature>
<evidence type="ECO:0000313" key="3">
    <source>
        <dbReference type="Proteomes" id="UP001231518"/>
    </source>
</evidence>
<keyword evidence="1" id="KW-0175">Coiled coil</keyword>